<dbReference type="SUPFAM" id="SSF48403">
    <property type="entry name" value="Ankyrin repeat"/>
    <property type="match status" value="1"/>
</dbReference>
<keyword evidence="4" id="KW-1185">Reference proteome</keyword>
<protein>
    <recommendedName>
        <fullName evidence="2">DUF3447 domain-containing protein</fullName>
    </recommendedName>
</protein>
<dbReference type="VEuPathDB" id="TrichDB:TVAGG3_0130780"/>
<dbReference type="PRINTS" id="PR01415">
    <property type="entry name" value="ANKYRIN"/>
</dbReference>
<dbReference type="InterPro" id="IPR020683">
    <property type="entry name" value="DUF3447"/>
</dbReference>
<feature type="repeat" description="ANK" evidence="1">
    <location>
        <begin position="363"/>
        <end position="394"/>
    </location>
</feature>
<dbReference type="SMR" id="A2EGD9"/>
<dbReference type="KEGG" id="tva:4766217"/>
<name>A2EGD9_TRIV3</name>
<dbReference type="EMBL" id="DS113381">
    <property type="protein sequence ID" value="EAY08318.1"/>
    <property type="molecule type" value="Genomic_DNA"/>
</dbReference>
<dbReference type="PROSITE" id="PS50297">
    <property type="entry name" value="ANK_REP_REGION"/>
    <property type="match status" value="2"/>
</dbReference>
<dbReference type="VEuPathDB" id="TrichDB:TVAG_401730"/>
<dbReference type="SMART" id="SM00248">
    <property type="entry name" value="ANK"/>
    <property type="match status" value="4"/>
</dbReference>
<organism evidence="3 4">
    <name type="scientific">Trichomonas vaginalis (strain ATCC PRA-98 / G3)</name>
    <dbReference type="NCBI Taxonomy" id="412133"/>
    <lineage>
        <taxon>Eukaryota</taxon>
        <taxon>Metamonada</taxon>
        <taxon>Parabasalia</taxon>
        <taxon>Trichomonadida</taxon>
        <taxon>Trichomonadidae</taxon>
        <taxon>Trichomonas</taxon>
    </lineage>
</organism>
<evidence type="ECO:0000313" key="3">
    <source>
        <dbReference type="EMBL" id="EAY08318.1"/>
    </source>
</evidence>
<sequence length="468" mass="54609">MSMDQDIAQELTGADLIRTYADYIDAMRSIYKLTNDKVESTFIKVKEILINKYHLKTSDILLIVGRCLYFRDRYMKAYLKLYDLINSLKNNKINPWFVTELKDVISAFENNKQITDSSFGDYYELLKPKSLFNSIMNDDLETMIYIVNQPGFHINIKMNKCLFNAEEKFNLLEVCSYYGSEKCYLYLRQNHNFEPSYFSIALSFLGGNPRIIHESLPLIDSSNISECVKYAIISHNIDFFNYLNNNFPHQDICYIVTDYYNLEAFLIAIDSGQISSFDNHQLRFNIDDLLVYIFKKFKQSAVKKFDILHAFYYYKIPKTIICAIESGANFTKTALHYATIHKSKEIVEVLISHGLDINAKDKDGVTPLHYAAMKSLDMVEFLISHGADINATTHQRKTALYFAQYFGENDTAEFLISHGAKEKSGEHEENDEFDEDYEYNQYYEVEDVDEYNLYGDMMMTMMLKKVII</sequence>
<keyword evidence="1" id="KW-0040">ANK repeat</keyword>
<evidence type="ECO:0000256" key="1">
    <source>
        <dbReference type="PROSITE-ProRule" id="PRU00023"/>
    </source>
</evidence>
<feature type="repeat" description="ANK" evidence="1">
    <location>
        <begin position="330"/>
        <end position="362"/>
    </location>
</feature>
<dbReference type="eggNOG" id="KOG4412">
    <property type="taxonomic scope" value="Eukaryota"/>
</dbReference>
<reference evidence="3" key="2">
    <citation type="journal article" date="2007" name="Science">
        <title>Draft genome sequence of the sexually transmitted pathogen Trichomonas vaginalis.</title>
        <authorList>
            <person name="Carlton J.M."/>
            <person name="Hirt R.P."/>
            <person name="Silva J.C."/>
            <person name="Delcher A.L."/>
            <person name="Schatz M."/>
            <person name="Zhao Q."/>
            <person name="Wortman J.R."/>
            <person name="Bidwell S.L."/>
            <person name="Alsmark U.C.M."/>
            <person name="Besteiro S."/>
            <person name="Sicheritz-Ponten T."/>
            <person name="Noel C.J."/>
            <person name="Dacks J.B."/>
            <person name="Foster P.G."/>
            <person name="Simillion C."/>
            <person name="Van de Peer Y."/>
            <person name="Miranda-Saavedra D."/>
            <person name="Barton G.J."/>
            <person name="Westrop G.D."/>
            <person name="Mueller S."/>
            <person name="Dessi D."/>
            <person name="Fiori P.L."/>
            <person name="Ren Q."/>
            <person name="Paulsen I."/>
            <person name="Zhang H."/>
            <person name="Bastida-Corcuera F.D."/>
            <person name="Simoes-Barbosa A."/>
            <person name="Brown M.T."/>
            <person name="Hayes R.D."/>
            <person name="Mukherjee M."/>
            <person name="Okumura C.Y."/>
            <person name="Schneider R."/>
            <person name="Smith A.J."/>
            <person name="Vanacova S."/>
            <person name="Villalvazo M."/>
            <person name="Haas B.J."/>
            <person name="Pertea M."/>
            <person name="Feldblyum T.V."/>
            <person name="Utterback T.R."/>
            <person name="Shu C.L."/>
            <person name="Osoegawa K."/>
            <person name="de Jong P.J."/>
            <person name="Hrdy I."/>
            <person name="Horvathova L."/>
            <person name="Zubacova Z."/>
            <person name="Dolezal P."/>
            <person name="Malik S.B."/>
            <person name="Logsdon J.M. Jr."/>
            <person name="Henze K."/>
            <person name="Gupta A."/>
            <person name="Wang C.C."/>
            <person name="Dunne R.L."/>
            <person name="Upcroft J.A."/>
            <person name="Upcroft P."/>
            <person name="White O."/>
            <person name="Salzberg S.L."/>
            <person name="Tang P."/>
            <person name="Chiu C.-H."/>
            <person name="Lee Y.-S."/>
            <person name="Embley T.M."/>
            <person name="Coombs G.H."/>
            <person name="Mottram J.C."/>
            <person name="Tachezy J."/>
            <person name="Fraser-Liggett C.M."/>
            <person name="Johnson P.J."/>
        </authorList>
    </citation>
    <scope>NUCLEOTIDE SEQUENCE [LARGE SCALE GENOMIC DNA]</scope>
    <source>
        <strain evidence="3">G3</strain>
    </source>
</reference>
<accession>A2EGD9</accession>
<dbReference type="PANTHER" id="PTHR24182:SF13">
    <property type="entry name" value="LD18443P"/>
    <property type="match status" value="1"/>
</dbReference>
<dbReference type="InParanoid" id="A2EGD9"/>
<dbReference type="OrthoDB" id="1577640at2759"/>
<evidence type="ECO:0000313" key="4">
    <source>
        <dbReference type="Proteomes" id="UP000001542"/>
    </source>
</evidence>
<dbReference type="Pfam" id="PF12796">
    <property type="entry name" value="Ank_2"/>
    <property type="match status" value="1"/>
</dbReference>
<dbReference type="AlphaFoldDB" id="A2EGD9"/>
<dbReference type="PROSITE" id="PS50088">
    <property type="entry name" value="ANK_REPEAT"/>
    <property type="match status" value="2"/>
</dbReference>
<dbReference type="InterPro" id="IPR002110">
    <property type="entry name" value="Ankyrin_rpt"/>
</dbReference>
<dbReference type="InterPro" id="IPR036770">
    <property type="entry name" value="Ankyrin_rpt-contain_sf"/>
</dbReference>
<gene>
    <name evidence="3" type="ORF">TVAG_401730</name>
</gene>
<feature type="domain" description="DUF3447" evidence="2">
    <location>
        <begin position="200"/>
        <end position="267"/>
    </location>
</feature>
<dbReference type="Pfam" id="PF11929">
    <property type="entry name" value="DUF3447"/>
    <property type="match status" value="1"/>
</dbReference>
<reference evidence="3" key="1">
    <citation type="submission" date="2006-10" db="EMBL/GenBank/DDBJ databases">
        <authorList>
            <person name="Amadeo P."/>
            <person name="Zhao Q."/>
            <person name="Wortman J."/>
            <person name="Fraser-Liggett C."/>
            <person name="Carlton J."/>
        </authorList>
    </citation>
    <scope>NUCLEOTIDE SEQUENCE</scope>
    <source>
        <strain evidence="3">G3</strain>
    </source>
</reference>
<dbReference type="Proteomes" id="UP000001542">
    <property type="component" value="Unassembled WGS sequence"/>
</dbReference>
<dbReference type="Gene3D" id="1.25.40.20">
    <property type="entry name" value="Ankyrin repeat-containing domain"/>
    <property type="match status" value="1"/>
</dbReference>
<dbReference type="RefSeq" id="XP_001320541.1">
    <property type="nucleotide sequence ID" value="XM_001320506.1"/>
</dbReference>
<dbReference type="PANTHER" id="PTHR24182">
    <property type="entry name" value="ANKYRIN REPEAT AND SOCS BOX CONTAINING 4"/>
    <property type="match status" value="1"/>
</dbReference>
<dbReference type="STRING" id="5722.A2EGD9"/>
<proteinExistence type="predicted"/>
<evidence type="ECO:0000259" key="2">
    <source>
        <dbReference type="Pfam" id="PF11929"/>
    </source>
</evidence>